<accession>A0A6C0B6W0</accession>
<protein>
    <submittedName>
        <fullName evidence="1">Uncharacterized protein</fullName>
    </submittedName>
</protein>
<proteinExistence type="predicted"/>
<evidence type="ECO:0000313" key="1">
    <source>
        <dbReference type="EMBL" id="QHS87790.1"/>
    </source>
</evidence>
<organism evidence="1">
    <name type="scientific">viral metagenome</name>
    <dbReference type="NCBI Taxonomy" id="1070528"/>
    <lineage>
        <taxon>unclassified sequences</taxon>
        <taxon>metagenomes</taxon>
        <taxon>organismal metagenomes</taxon>
    </lineage>
</organism>
<dbReference type="EMBL" id="MN739088">
    <property type="protein sequence ID" value="QHS87790.1"/>
    <property type="molecule type" value="Genomic_DNA"/>
</dbReference>
<name>A0A6C0B6W0_9ZZZZ</name>
<sequence length="1837" mass="213221">MEIIPKHEIIKIFRYDSAGKKKEVYVFQGSESAAYELNELFSEIELEEIEIYKIKVIYSKQQIHKDDSIRILKKKIVNEMGLTYDEIYMFSYVQEKINILRLYQEITSNEKYDFTHAMFLQVLRNLGLQPTIINEFNRKEVYNYDDLMGFGLHERLLDVPVSVGQKFTRTMNFLFSACPFHLTQDATSLYKMNPENPLVEFENQLLFYFGNFYRNTIYLCTAPELFDYALGHHIQEEFISQTYYPLLFNNDITKKSAFVENRAELLTLVQTKTLKLYDTIDMFYNIFYTKKLEIPYLNRGITYFDIIIHPNSKTIMPLEAIFKNIHATQTCPFIKYNPGSRKENIYRLYSLQTNKVGKKIPFLSKNLIMNLSKNTGKSKQLSLFKQCIYDSALHDFFVDFDYNGDIHLRCELTKAIDKDQVFDFIVQHFNPTIRTMNQFLDKTGYTLDEFVSFELPNIEFVNLRYKIILEKVKDVNIKEKAGCLTSIFDIIDDSSPEKTVLRYKRVSNFQKMDSMNALINEIYSQTNNERAVVERLMQNYQLSENDALVHISKFLNAHTRIQGAFVNKEFSIAENPGFETVIRIMPFEKQIVVDIDNINAIDYIDALSIYMDSFIRMIQYPESIKVSAAKIKQMCSRTDFGEDVAVKNMIVPNTMSSVQPLTFGKNLLLLGEDDFTEEEEEDQGLILEDYADNDDDEGLIPEEETDYEPTLENTVHSDVKTQDKPVNTTEILIDERPKEDEDEDEGLIFDEFEGGAPVDGSMLDGKPFKKKDIFFNKMKRLEPKIFGVKSDGNFGSYAQLCGSNYNKQPVILTQAEKDEIDKNHPGSYENSVKYGTDSNNPYYYICPRFWCLLTNTSITEEEVQSGKCGTIIPKDAKTIPRGAYVYEFTDDKYHKNKEGEYITHHPGFREAGSNKDGHCVPCCYSNWNSDIRKTRRQQCENPEAQIEPEVNNKAQNVLYIVGFDKYLKQFRFGFLPPAVERFFSINHSKIITKNNPALIKTNTPVLLRYGVEQSLKQSLVGCLADIYASQKNIALPTIAEMRDVLSKAITLDMFLKYNNGSLPSVFKTGSVRTKLGADVIGKYSGTDFYKSLDTANEAQYDFLEDTISAFENFLAFIRDENSTIDHTYLWDVVTTKNPALFDRGFNLVIFTIVNNDITDKVEILCPTNSYSKNHFSSLKDSILLLKHDNFYEPIYQYELKENKIIIKKSFHEDNIMKNVKKTFAAIKNSMNEYCSALPSMPKVYHFKKNITAEQLADVLQKASYSIGSQVMNYQAKIIGLTITKPTGEKSIFVPCFPSNQLDNFNTVSMESNVWQNYRMTRDELTHLSKKLKLPISPRFKLIENNMIVGLITDTNQFVQVFPPEENVEKDGIEEIQGTNLALADKALALRQESDPTRVTMIRNIALETKIYNSFRSTIRVLLNQFRNRNYKERIQKFINSDNITYLEKLKNVELLLRKLCKSSIQFVESVPVELLDEYLDVNVGKDRGQTELCLINEENDCKLIVPKIHLVSAVDNEKLYFGRMTDEFIRYQRIRSFMFEPKVYLNISSTNYKISADEFIILQSLLTNEYFENLVPYPSGKYITYDFSEPVDSQSYLNTNIYDMNKKGNLATAIDEEKTKCIKETRDVYGNSESYWKQLFPKTAKEVVLQKEPNCSFFLFGMILYERTSKYHSIQQIKQLLWDAYLPLWEDYSIKFEDILAKQGKVDFVRKLKGGIVDMETLVKSEEYYLTNLDIWILASKMNLPIVLYCEKPFKNMIVDIKWLVLSGSSDDSYYFVRSPIVIERNIVPVYQMVKPCLKFSEVRGFAGMVESGMRGEEEYKKSLISFDTFLREYSTR</sequence>
<reference evidence="1" key="1">
    <citation type="journal article" date="2020" name="Nature">
        <title>Giant virus diversity and host interactions through global metagenomics.</title>
        <authorList>
            <person name="Schulz F."/>
            <person name="Roux S."/>
            <person name="Paez-Espino D."/>
            <person name="Jungbluth S."/>
            <person name="Walsh D.A."/>
            <person name="Denef V.J."/>
            <person name="McMahon K.D."/>
            <person name="Konstantinidis K.T."/>
            <person name="Eloe-Fadrosh E.A."/>
            <person name="Kyrpides N.C."/>
            <person name="Woyke T."/>
        </authorList>
    </citation>
    <scope>NUCLEOTIDE SEQUENCE</scope>
    <source>
        <strain evidence="1">GVMAG-M-3300010158-13</strain>
    </source>
</reference>